<dbReference type="Proteomes" id="UP000246171">
    <property type="component" value="Unassembled WGS sequence"/>
</dbReference>
<accession>A0A317W3M0</accession>
<organism evidence="1 2">
    <name type="scientific">Aspergillus eucalypticola (strain CBS 122712 / IBT 29274)</name>
    <dbReference type="NCBI Taxonomy" id="1448314"/>
    <lineage>
        <taxon>Eukaryota</taxon>
        <taxon>Fungi</taxon>
        <taxon>Dikarya</taxon>
        <taxon>Ascomycota</taxon>
        <taxon>Pezizomycotina</taxon>
        <taxon>Eurotiomycetes</taxon>
        <taxon>Eurotiomycetidae</taxon>
        <taxon>Eurotiales</taxon>
        <taxon>Aspergillaceae</taxon>
        <taxon>Aspergillus</taxon>
        <taxon>Aspergillus subgen. Circumdati</taxon>
    </lineage>
</organism>
<gene>
    <name evidence="1" type="ORF">BO83DRAFT_385515</name>
</gene>
<proteinExistence type="predicted"/>
<dbReference type="GeneID" id="37054582"/>
<evidence type="ECO:0008006" key="3">
    <source>
        <dbReference type="Google" id="ProtNLM"/>
    </source>
</evidence>
<dbReference type="VEuPathDB" id="FungiDB:BO83DRAFT_385515"/>
<keyword evidence="2" id="KW-1185">Reference proteome</keyword>
<evidence type="ECO:0000313" key="1">
    <source>
        <dbReference type="EMBL" id="PWY81093.1"/>
    </source>
</evidence>
<comment type="caution">
    <text evidence="1">The sequence shown here is derived from an EMBL/GenBank/DDBJ whole genome shotgun (WGS) entry which is preliminary data.</text>
</comment>
<name>A0A317W3M0_ASPEC</name>
<dbReference type="EMBL" id="MSFU01000004">
    <property type="protein sequence ID" value="PWY81093.1"/>
    <property type="molecule type" value="Genomic_DNA"/>
</dbReference>
<evidence type="ECO:0000313" key="2">
    <source>
        <dbReference type="Proteomes" id="UP000246171"/>
    </source>
</evidence>
<reference evidence="1" key="1">
    <citation type="submission" date="2016-12" db="EMBL/GenBank/DDBJ databases">
        <title>The genomes of Aspergillus section Nigri reveals drivers in fungal speciation.</title>
        <authorList>
            <consortium name="DOE Joint Genome Institute"/>
            <person name="Vesth T.C."/>
            <person name="Nybo J."/>
            <person name="Theobald S."/>
            <person name="Brandl J."/>
            <person name="Frisvad J.C."/>
            <person name="Nielsen K.F."/>
            <person name="Lyhne E.K."/>
            <person name="Kogle M.E."/>
            <person name="Kuo A."/>
            <person name="Riley R."/>
            <person name="Clum A."/>
            <person name="Nolan M."/>
            <person name="Lipzen A."/>
            <person name="Salamov A."/>
            <person name="Henrissat B."/>
            <person name="Wiebenga A."/>
            <person name="De vries R.P."/>
            <person name="Grigoriev I.V."/>
            <person name="Mortensen U.H."/>
            <person name="Andersen M.R."/>
            <person name="Baker S.E."/>
        </authorList>
    </citation>
    <scope>NUCLEOTIDE SEQUENCE</scope>
    <source>
        <strain evidence="1">CBS 122712</strain>
    </source>
</reference>
<dbReference type="RefSeq" id="XP_025391516.1">
    <property type="nucleotide sequence ID" value="XM_025532620.1"/>
</dbReference>
<dbReference type="AlphaFoldDB" id="A0A317W3M0"/>
<sequence length="201" mass="23009">MTLFHYHPEKEITILHLLATSKLWSQSRLKADTDGDTPLHYACVAFGGHNEEKIPLDMFTDSAIANGNTKQKNNLGLTPLEARFWSFVDGHLNCQGTSDVLCIDFLTSESMERYTAPPPAENSVIKQRLMGEHAEQAWWELEKTAEVLWKWDAKKRSMLQSMYGNICGVKFSPTRNTFFTGLRTELKVDMEPSRRILDIRD</sequence>
<protein>
    <recommendedName>
        <fullName evidence="3">Ankyrin</fullName>
    </recommendedName>
</protein>